<dbReference type="OrthoDB" id="9811471at2"/>
<evidence type="ECO:0000313" key="1">
    <source>
        <dbReference type="EMBL" id="SLM28421.1"/>
    </source>
</evidence>
<dbReference type="EMBL" id="FWEV01000039">
    <property type="protein sequence ID" value="SLM28421.1"/>
    <property type="molecule type" value="Genomic_DNA"/>
</dbReference>
<dbReference type="InterPro" id="IPR036928">
    <property type="entry name" value="AS_sf"/>
</dbReference>
<reference evidence="1 2" key="1">
    <citation type="submission" date="2017-03" db="EMBL/GenBank/DDBJ databases">
        <authorList>
            <person name="Afonso C.L."/>
            <person name="Miller P.J."/>
            <person name="Scott M.A."/>
            <person name="Spackman E."/>
            <person name="Goraichik I."/>
            <person name="Dimitrov K.M."/>
            <person name="Suarez D.L."/>
            <person name="Swayne D.E."/>
        </authorList>
    </citation>
    <scope>NUCLEOTIDE SEQUENCE [LARGE SCALE GENOMIC DNA]</scope>
    <source>
        <strain evidence="1">PRJEB14757</strain>
    </source>
</reference>
<dbReference type="Proteomes" id="UP000191931">
    <property type="component" value="Unassembled WGS sequence"/>
</dbReference>
<dbReference type="STRING" id="1246637.MTBBW1_1330007"/>
<sequence>MSVPLSWTKNGLPVGVQFVAPFGDEATLFQLATQLEQASPWQQNDGWRR</sequence>
<keyword evidence="2" id="KW-1185">Reference proteome</keyword>
<proteinExistence type="predicted"/>
<dbReference type="Gene3D" id="3.90.1300.10">
    <property type="entry name" value="Amidase signature (AS) domain"/>
    <property type="match status" value="1"/>
</dbReference>
<evidence type="ECO:0000313" key="2">
    <source>
        <dbReference type="Proteomes" id="UP000191931"/>
    </source>
</evidence>
<organism evidence="1 2">
    <name type="scientific">Desulfamplus magnetovallimortis</name>
    <dbReference type="NCBI Taxonomy" id="1246637"/>
    <lineage>
        <taxon>Bacteria</taxon>
        <taxon>Pseudomonadati</taxon>
        <taxon>Thermodesulfobacteriota</taxon>
        <taxon>Desulfobacteria</taxon>
        <taxon>Desulfobacterales</taxon>
        <taxon>Desulfobacteraceae</taxon>
        <taxon>Desulfamplus</taxon>
    </lineage>
</organism>
<dbReference type="AlphaFoldDB" id="A0A1W1H7G4"/>
<dbReference type="SUPFAM" id="SSF75304">
    <property type="entry name" value="Amidase signature (AS) enzymes"/>
    <property type="match status" value="1"/>
</dbReference>
<protein>
    <submittedName>
        <fullName evidence="1">Uncharacterized protein</fullName>
    </submittedName>
</protein>
<gene>
    <name evidence="1" type="ORF">MTBBW1_1330007</name>
</gene>
<name>A0A1W1H7G4_9BACT</name>
<accession>A0A1W1H7G4</accession>